<name>A0A380WGI2_AMIAI</name>
<dbReference type="Proteomes" id="UP000254701">
    <property type="component" value="Unassembled WGS sequence"/>
</dbReference>
<dbReference type="Pfam" id="PF06169">
    <property type="entry name" value="DUF982"/>
    <property type="match status" value="1"/>
</dbReference>
<accession>A0A380WGI2</accession>
<organism evidence="1 2">
    <name type="scientific">Aminobacter aminovorans</name>
    <name type="common">Chelatobacter heintzii</name>
    <dbReference type="NCBI Taxonomy" id="83263"/>
    <lineage>
        <taxon>Bacteria</taxon>
        <taxon>Pseudomonadati</taxon>
        <taxon>Pseudomonadota</taxon>
        <taxon>Alphaproteobacteria</taxon>
        <taxon>Hyphomicrobiales</taxon>
        <taxon>Phyllobacteriaceae</taxon>
        <taxon>Aminobacter</taxon>
    </lineage>
</organism>
<evidence type="ECO:0000313" key="1">
    <source>
        <dbReference type="EMBL" id="SUU87316.1"/>
    </source>
</evidence>
<dbReference type="EMBL" id="UFSM01000001">
    <property type="protein sequence ID" value="SUU87316.1"/>
    <property type="molecule type" value="Genomic_DNA"/>
</dbReference>
<dbReference type="RefSeq" id="WP_115729841.1">
    <property type="nucleotide sequence ID" value="NZ_BAAAVY010000033.1"/>
</dbReference>
<protein>
    <submittedName>
        <fullName evidence="1">Protein of uncharacterized function (DUF982)</fullName>
    </submittedName>
</protein>
<dbReference type="Gene3D" id="6.10.250.730">
    <property type="match status" value="1"/>
</dbReference>
<reference evidence="1 2" key="1">
    <citation type="submission" date="2018-06" db="EMBL/GenBank/DDBJ databases">
        <authorList>
            <consortium name="Pathogen Informatics"/>
            <person name="Doyle S."/>
        </authorList>
    </citation>
    <scope>NUCLEOTIDE SEQUENCE [LARGE SCALE GENOMIC DNA]</scope>
    <source>
        <strain evidence="1 2">NCTC10684</strain>
    </source>
</reference>
<evidence type="ECO:0000313" key="2">
    <source>
        <dbReference type="Proteomes" id="UP000254701"/>
    </source>
</evidence>
<dbReference type="AlphaFoldDB" id="A0A380WGI2"/>
<dbReference type="OrthoDB" id="8388069at2"/>
<sequence length="81" mass="8903">MDRMLFDNPVKIRIGAESTQREVTTVKGAYEALVDWPHAKRSGPLYREAVECVSAALAGTRTREAAKRAFIAAADEIGIRV</sequence>
<proteinExistence type="predicted"/>
<gene>
    <name evidence="1" type="ORF">NCTC10684_00508</name>
</gene>
<dbReference type="InterPro" id="IPR010385">
    <property type="entry name" value="DUF982"/>
</dbReference>